<organism evidence="1 2">
    <name type="scientific">Leersia perrieri</name>
    <dbReference type="NCBI Taxonomy" id="77586"/>
    <lineage>
        <taxon>Eukaryota</taxon>
        <taxon>Viridiplantae</taxon>
        <taxon>Streptophyta</taxon>
        <taxon>Embryophyta</taxon>
        <taxon>Tracheophyta</taxon>
        <taxon>Spermatophyta</taxon>
        <taxon>Magnoliopsida</taxon>
        <taxon>Liliopsida</taxon>
        <taxon>Poales</taxon>
        <taxon>Poaceae</taxon>
        <taxon>BOP clade</taxon>
        <taxon>Oryzoideae</taxon>
        <taxon>Oryzeae</taxon>
        <taxon>Oryzinae</taxon>
        <taxon>Leersia</taxon>
    </lineage>
</organism>
<dbReference type="HOGENOM" id="CLU_3090108_0_0_1"/>
<dbReference type="EnsemblPlants" id="LPERR11G08950.1">
    <property type="protein sequence ID" value="LPERR11G08950.1"/>
    <property type="gene ID" value="LPERR11G08950"/>
</dbReference>
<dbReference type="Proteomes" id="UP000032180">
    <property type="component" value="Chromosome 11"/>
</dbReference>
<evidence type="ECO:0000313" key="2">
    <source>
        <dbReference type="Proteomes" id="UP000032180"/>
    </source>
</evidence>
<reference evidence="2" key="2">
    <citation type="submission" date="2013-12" db="EMBL/GenBank/DDBJ databases">
        <authorList>
            <person name="Yu Y."/>
            <person name="Lee S."/>
            <person name="de Baynast K."/>
            <person name="Wissotski M."/>
            <person name="Liu L."/>
            <person name="Talag J."/>
            <person name="Goicoechea J."/>
            <person name="Angelova A."/>
            <person name="Jetty R."/>
            <person name="Kudrna D."/>
            <person name="Golser W."/>
            <person name="Rivera L."/>
            <person name="Zhang J."/>
            <person name="Wing R."/>
        </authorList>
    </citation>
    <scope>NUCLEOTIDE SEQUENCE</scope>
</reference>
<keyword evidence="2" id="KW-1185">Reference proteome</keyword>
<name>A0A0D9XRE9_9ORYZ</name>
<protein>
    <submittedName>
        <fullName evidence="1">Uncharacterized protein</fullName>
    </submittedName>
</protein>
<reference evidence="1 2" key="1">
    <citation type="submission" date="2012-08" db="EMBL/GenBank/DDBJ databases">
        <title>Oryza genome evolution.</title>
        <authorList>
            <person name="Wing R.A."/>
        </authorList>
    </citation>
    <scope>NUCLEOTIDE SEQUENCE</scope>
</reference>
<dbReference type="Gramene" id="LPERR11G08950.1">
    <property type="protein sequence ID" value="LPERR11G08950.1"/>
    <property type="gene ID" value="LPERR11G08950"/>
</dbReference>
<evidence type="ECO:0000313" key="1">
    <source>
        <dbReference type="EnsemblPlants" id="LPERR11G08950.1"/>
    </source>
</evidence>
<dbReference type="AlphaFoldDB" id="A0A0D9XRE9"/>
<proteinExistence type="predicted"/>
<reference evidence="1" key="3">
    <citation type="submission" date="2015-04" db="UniProtKB">
        <authorList>
            <consortium name="EnsemblPlants"/>
        </authorList>
    </citation>
    <scope>IDENTIFICATION</scope>
</reference>
<sequence>MYGKGMNAREAEHILLDVIASGSSQYWDDPEIDQFIYTEEDAGASNSSSQKK</sequence>
<accession>A0A0D9XRE9</accession>